<dbReference type="KEGG" id="arac:E0W69_013695"/>
<dbReference type="InterPro" id="IPR051606">
    <property type="entry name" value="Polyketide_Oxido-like"/>
</dbReference>
<evidence type="ECO:0000313" key="3">
    <source>
        <dbReference type="Proteomes" id="UP000292424"/>
    </source>
</evidence>
<evidence type="ECO:0000259" key="1">
    <source>
        <dbReference type="Pfam" id="PF13460"/>
    </source>
</evidence>
<dbReference type="Proteomes" id="UP000292424">
    <property type="component" value="Chromosome"/>
</dbReference>
<dbReference type="SUPFAM" id="SSF51735">
    <property type="entry name" value="NAD(P)-binding Rossmann-fold domains"/>
    <property type="match status" value="1"/>
</dbReference>
<accession>A0A5P2G4Q1</accession>
<reference evidence="2 3" key="1">
    <citation type="submission" date="2019-09" db="EMBL/GenBank/DDBJ databases">
        <title>Complete genome sequence of Arachidicoccus sp. B3-10 isolated from apple orchard soil.</title>
        <authorList>
            <person name="Kim H.S."/>
            <person name="Han K.-I."/>
            <person name="Suh M.K."/>
            <person name="Lee K.C."/>
            <person name="Eom M.K."/>
            <person name="Kim J.-S."/>
            <person name="Kang S.W."/>
            <person name="Sin Y."/>
            <person name="Lee J.-S."/>
        </authorList>
    </citation>
    <scope>NUCLEOTIDE SEQUENCE [LARGE SCALE GENOMIC DNA]</scope>
    <source>
        <strain evidence="2 3">B3-10</strain>
    </source>
</reference>
<dbReference type="EMBL" id="CP044016">
    <property type="protein sequence ID" value="QES89668.1"/>
    <property type="molecule type" value="Genomic_DNA"/>
</dbReference>
<dbReference type="InterPro" id="IPR016040">
    <property type="entry name" value="NAD(P)-bd_dom"/>
</dbReference>
<gene>
    <name evidence="2" type="ORF">E0W69_013695</name>
</gene>
<dbReference type="PANTHER" id="PTHR43355">
    <property type="entry name" value="FLAVIN REDUCTASE (NADPH)"/>
    <property type="match status" value="1"/>
</dbReference>
<dbReference type="AlphaFoldDB" id="A0A5P2G4Q1"/>
<dbReference type="Pfam" id="PF13460">
    <property type="entry name" value="NAD_binding_10"/>
    <property type="match status" value="1"/>
</dbReference>
<feature type="domain" description="NAD(P)-binding" evidence="1">
    <location>
        <begin position="7"/>
        <end position="195"/>
    </location>
</feature>
<dbReference type="GO" id="GO:0042602">
    <property type="term" value="F:riboflavin reductase (NADPH) activity"/>
    <property type="evidence" value="ECO:0007669"/>
    <property type="project" value="TreeGrafter"/>
</dbReference>
<evidence type="ECO:0000313" key="2">
    <source>
        <dbReference type="EMBL" id="QES89668.1"/>
    </source>
</evidence>
<dbReference type="PANTHER" id="PTHR43355:SF2">
    <property type="entry name" value="FLAVIN REDUCTASE (NADPH)"/>
    <property type="match status" value="1"/>
</dbReference>
<dbReference type="OrthoDB" id="9803892at2"/>
<dbReference type="InterPro" id="IPR036291">
    <property type="entry name" value="NAD(P)-bd_dom_sf"/>
</dbReference>
<sequence>MHITIIGASNGVGYQSVLQALKKGYRVTALSSRLDTLPDDENLIKITGSATNPDDVERAILNTDAVLITIGTKQKKNSTLFSDMAKAVVKAAERVNYISPVIFISGFGVGEGYRYASIFIKLVISLFLKDQYRDKKLMEDIFEQSYLQWVMLQPGILSDAPLTSNYKVYSSFEKRMKVGKISRMDVADFMLKEASAPRYLKKRVIVTY</sequence>
<dbReference type="Gene3D" id="3.40.50.720">
    <property type="entry name" value="NAD(P)-binding Rossmann-like Domain"/>
    <property type="match status" value="1"/>
</dbReference>
<proteinExistence type="predicted"/>
<name>A0A5P2G4Q1_9BACT</name>
<organism evidence="2 3">
    <name type="scientific">Rhizosphaericola mali</name>
    <dbReference type="NCBI Taxonomy" id="2545455"/>
    <lineage>
        <taxon>Bacteria</taxon>
        <taxon>Pseudomonadati</taxon>
        <taxon>Bacteroidota</taxon>
        <taxon>Chitinophagia</taxon>
        <taxon>Chitinophagales</taxon>
        <taxon>Chitinophagaceae</taxon>
        <taxon>Rhizosphaericola</taxon>
    </lineage>
</organism>
<dbReference type="RefSeq" id="WP_131330608.1">
    <property type="nucleotide sequence ID" value="NZ_CP044016.1"/>
</dbReference>
<keyword evidence="3" id="KW-1185">Reference proteome</keyword>
<protein>
    <submittedName>
        <fullName evidence="2">NAD(P)H-binding protein</fullName>
    </submittedName>
</protein>
<dbReference type="GO" id="GO:0004074">
    <property type="term" value="F:biliverdin reductase [NAD(P)H] activity"/>
    <property type="evidence" value="ECO:0007669"/>
    <property type="project" value="TreeGrafter"/>
</dbReference>